<dbReference type="Proteomes" id="UP000187455">
    <property type="component" value="Unassembled WGS sequence"/>
</dbReference>
<dbReference type="EMBL" id="LSSL01007347">
    <property type="protein sequence ID" value="OLY78039.1"/>
    <property type="molecule type" value="Genomic_DNA"/>
</dbReference>
<comment type="caution">
    <text evidence="2">The sequence shown here is derived from an EMBL/GenBank/DDBJ whole genome shotgun (WGS) entry which is preliminary data.</text>
</comment>
<proteinExistence type="predicted"/>
<evidence type="ECO:0000256" key="1">
    <source>
        <dbReference type="SAM" id="MobiDB-lite"/>
    </source>
</evidence>
<name>A0A1R0GME1_9FUNG</name>
<organism evidence="2 3">
    <name type="scientific">Smittium mucronatum</name>
    <dbReference type="NCBI Taxonomy" id="133383"/>
    <lineage>
        <taxon>Eukaryota</taxon>
        <taxon>Fungi</taxon>
        <taxon>Fungi incertae sedis</taxon>
        <taxon>Zoopagomycota</taxon>
        <taxon>Kickxellomycotina</taxon>
        <taxon>Harpellomycetes</taxon>
        <taxon>Harpellales</taxon>
        <taxon>Legeriomycetaceae</taxon>
        <taxon>Smittium</taxon>
    </lineage>
</organism>
<feature type="compositionally biased region" description="Basic and acidic residues" evidence="1">
    <location>
        <begin position="124"/>
        <end position="139"/>
    </location>
</feature>
<protein>
    <submittedName>
        <fullName evidence="2">Uncharacterized protein</fullName>
    </submittedName>
</protein>
<feature type="non-terminal residue" evidence="2">
    <location>
        <position position="184"/>
    </location>
</feature>
<feature type="region of interest" description="Disordered" evidence="1">
    <location>
        <begin position="92"/>
        <end position="156"/>
    </location>
</feature>
<evidence type="ECO:0000313" key="2">
    <source>
        <dbReference type="EMBL" id="OLY78039.1"/>
    </source>
</evidence>
<accession>A0A1R0GME1</accession>
<feature type="region of interest" description="Disordered" evidence="1">
    <location>
        <begin position="165"/>
        <end position="184"/>
    </location>
</feature>
<gene>
    <name evidence="2" type="ORF">AYI68_g7920</name>
</gene>
<feature type="compositionally biased region" description="Acidic residues" evidence="1">
    <location>
        <begin position="96"/>
        <end position="108"/>
    </location>
</feature>
<dbReference type="OrthoDB" id="525027at2759"/>
<sequence>MSPTVIPEENKNIRMLLSDVFLRRFVVRHLLCYILLTVHKSFTLPENLPSSSPELVLFDYKQVGLDSKILSVIEEFGVTSKFNLLGLKEENFDSENKEDEVQPDELVQEAEANKEGGDVVSPAKSEENAGDELERKEKEEGEEENGGVEKVSSPIVEDISDVVVPLPKAPLPPALSGNESVNED</sequence>
<dbReference type="AlphaFoldDB" id="A0A1R0GME1"/>
<reference evidence="2 3" key="1">
    <citation type="journal article" date="2016" name="Mol. Biol. Evol.">
        <title>Genome-Wide Survey of Gut Fungi (Harpellales) Reveals the First Horizontally Transferred Ubiquitin Gene from a Mosquito Host.</title>
        <authorList>
            <person name="Wang Y."/>
            <person name="White M.M."/>
            <person name="Kvist S."/>
            <person name="Moncalvo J.M."/>
        </authorList>
    </citation>
    <scope>NUCLEOTIDE SEQUENCE [LARGE SCALE GENOMIC DNA]</scope>
    <source>
        <strain evidence="2 3">ALG-7-W6</strain>
    </source>
</reference>
<dbReference type="STRING" id="133383.A0A1R0GME1"/>
<keyword evidence="3" id="KW-1185">Reference proteome</keyword>
<evidence type="ECO:0000313" key="3">
    <source>
        <dbReference type="Proteomes" id="UP000187455"/>
    </source>
</evidence>